<reference evidence="1 2" key="1">
    <citation type="submission" date="2018-11" db="EMBL/GenBank/DDBJ databases">
        <title>Mesobaculum littorinae gen. nov., sp. nov., isolated from Littorina scabra that represents a novel genus of the order Rhodobacteraceae.</title>
        <authorList>
            <person name="Li F."/>
        </authorList>
    </citation>
    <scope>NUCLEOTIDE SEQUENCE [LARGE SCALE GENOMIC DNA]</scope>
    <source>
        <strain evidence="1 2">M0103</strain>
    </source>
</reference>
<comment type="caution">
    <text evidence="1">The sequence shown here is derived from an EMBL/GenBank/DDBJ whole genome shotgun (WGS) entry which is preliminary data.</text>
</comment>
<dbReference type="Proteomes" id="UP000285908">
    <property type="component" value="Unassembled WGS sequence"/>
</dbReference>
<dbReference type="SUPFAM" id="SSF53850">
    <property type="entry name" value="Periplasmic binding protein-like II"/>
    <property type="match status" value="1"/>
</dbReference>
<evidence type="ECO:0000313" key="2">
    <source>
        <dbReference type="Proteomes" id="UP000285908"/>
    </source>
</evidence>
<dbReference type="Gene3D" id="3.40.190.10">
    <property type="entry name" value="Periplasmic binding protein-like II"/>
    <property type="match status" value="1"/>
</dbReference>
<evidence type="ECO:0000313" key="1">
    <source>
        <dbReference type="EMBL" id="RVV97911.1"/>
    </source>
</evidence>
<dbReference type="EMBL" id="RQXX01000003">
    <property type="protein sequence ID" value="RVV97911.1"/>
    <property type="molecule type" value="Genomic_DNA"/>
</dbReference>
<gene>
    <name evidence="1" type="ORF">EKE94_10585</name>
</gene>
<accession>A0A438AGS1</accession>
<dbReference type="OrthoDB" id="9787902at2"/>
<keyword evidence="2" id="KW-1185">Reference proteome</keyword>
<dbReference type="AlphaFoldDB" id="A0A438AGS1"/>
<name>A0A438AGS1_9RHOB</name>
<proteinExistence type="predicted"/>
<organism evidence="1 2">
    <name type="scientific">Mesobaculum littorinae</name>
    <dbReference type="NCBI Taxonomy" id="2486419"/>
    <lineage>
        <taxon>Bacteria</taxon>
        <taxon>Pseudomonadati</taxon>
        <taxon>Pseudomonadota</taxon>
        <taxon>Alphaproteobacteria</taxon>
        <taxon>Rhodobacterales</taxon>
        <taxon>Roseobacteraceae</taxon>
        <taxon>Mesobaculum</taxon>
    </lineage>
</organism>
<sequence length="151" mass="16402">METAARRLFRKVGVSDRLIRVNPVITGAERGDYIDKAAADEYGIDTLAQLKDPGSTAPFDGEGMANMSRCNPGRGSEQIAGHQLDESGLRDTPKFFEIVKIPLAAVNAAQVKLRDGEDTEEDFVRHAADLGAENQKQWDAWIDEATAAAAE</sequence>
<protein>
    <submittedName>
        <fullName evidence="1">Uncharacterized protein</fullName>
    </submittedName>
</protein>